<dbReference type="InterPro" id="IPR001789">
    <property type="entry name" value="Sig_transdc_resp-reg_receiver"/>
</dbReference>
<dbReference type="SUPFAM" id="SSF52172">
    <property type="entry name" value="CheY-like"/>
    <property type="match status" value="1"/>
</dbReference>
<accession>A0A0A9GLC2</accession>
<dbReference type="GO" id="GO:0000160">
    <property type="term" value="P:phosphorelay signal transduction system"/>
    <property type="evidence" value="ECO:0007669"/>
    <property type="project" value="InterPro"/>
</dbReference>
<protein>
    <recommendedName>
        <fullName evidence="2">Response regulatory domain-containing protein</fullName>
    </recommendedName>
</protein>
<evidence type="ECO:0000313" key="3">
    <source>
        <dbReference type="EMBL" id="JAE21468.1"/>
    </source>
</evidence>
<feature type="domain" description="Response regulatory" evidence="2">
    <location>
        <begin position="13"/>
        <end position="92"/>
    </location>
</feature>
<dbReference type="AlphaFoldDB" id="A0A0A9GLC2"/>
<dbReference type="Gene3D" id="3.40.50.2300">
    <property type="match status" value="1"/>
</dbReference>
<reference evidence="3" key="2">
    <citation type="journal article" date="2015" name="Data Brief">
        <title>Shoot transcriptome of the giant reed, Arundo donax.</title>
        <authorList>
            <person name="Barrero R.A."/>
            <person name="Guerrero F.D."/>
            <person name="Moolhuijzen P."/>
            <person name="Goolsby J.A."/>
            <person name="Tidwell J."/>
            <person name="Bellgard S.E."/>
            <person name="Bellgard M.I."/>
        </authorList>
    </citation>
    <scope>NUCLEOTIDE SEQUENCE</scope>
    <source>
        <tissue evidence="3">Shoot tissue taken approximately 20 cm above the soil surface</tissue>
    </source>
</reference>
<sequence>MGGGVEVEEGVMRVLLVDDSPVDRRVVQLLLNSNSCAGSFHVIAVDSAKKAMEFLGLKDGKVKMFPHQSPPVSGHLPECHIASVRNNAVHPN</sequence>
<name>A0A0A9GLC2_ARUDO</name>
<comment type="caution">
    <text evidence="1">Lacks conserved residue(s) required for the propagation of feature annotation.</text>
</comment>
<proteinExistence type="predicted"/>
<evidence type="ECO:0000259" key="2">
    <source>
        <dbReference type="PROSITE" id="PS50110"/>
    </source>
</evidence>
<organism evidence="3">
    <name type="scientific">Arundo donax</name>
    <name type="common">Giant reed</name>
    <name type="synonym">Donax arundinaceus</name>
    <dbReference type="NCBI Taxonomy" id="35708"/>
    <lineage>
        <taxon>Eukaryota</taxon>
        <taxon>Viridiplantae</taxon>
        <taxon>Streptophyta</taxon>
        <taxon>Embryophyta</taxon>
        <taxon>Tracheophyta</taxon>
        <taxon>Spermatophyta</taxon>
        <taxon>Magnoliopsida</taxon>
        <taxon>Liliopsida</taxon>
        <taxon>Poales</taxon>
        <taxon>Poaceae</taxon>
        <taxon>PACMAD clade</taxon>
        <taxon>Arundinoideae</taxon>
        <taxon>Arundineae</taxon>
        <taxon>Arundo</taxon>
    </lineage>
</organism>
<dbReference type="InterPro" id="IPR011006">
    <property type="entry name" value="CheY-like_superfamily"/>
</dbReference>
<dbReference type="EMBL" id="GBRH01176428">
    <property type="protein sequence ID" value="JAE21468.1"/>
    <property type="molecule type" value="Transcribed_RNA"/>
</dbReference>
<dbReference type="PROSITE" id="PS50110">
    <property type="entry name" value="RESPONSE_REGULATORY"/>
    <property type="match status" value="1"/>
</dbReference>
<reference evidence="3" key="1">
    <citation type="submission" date="2014-09" db="EMBL/GenBank/DDBJ databases">
        <authorList>
            <person name="Magalhaes I.L.F."/>
            <person name="Oliveira U."/>
            <person name="Santos F.R."/>
            <person name="Vidigal T.H.D.A."/>
            <person name="Brescovit A.D."/>
            <person name="Santos A.J."/>
        </authorList>
    </citation>
    <scope>NUCLEOTIDE SEQUENCE</scope>
    <source>
        <tissue evidence="3">Shoot tissue taken approximately 20 cm above the soil surface</tissue>
    </source>
</reference>
<evidence type="ECO:0000256" key="1">
    <source>
        <dbReference type="PROSITE-ProRule" id="PRU00169"/>
    </source>
</evidence>